<accession>A0ABQ2D9Y7</accession>
<comment type="similarity">
    <text evidence="1">Belongs to the short-chain dehydrogenases/reductases (SDR) family.</text>
</comment>
<dbReference type="PANTHER" id="PTHR43639">
    <property type="entry name" value="OXIDOREDUCTASE, SHORT-CHAIN DEHYDROGENASE/REDUCTASE FAMILY (AFU_ORTHOLOGUE AFUA_5G02870)"/>
    <property type="match status" value="1"/>
</dbReference>
<dbReference type="Gene3D" id="3.40.50.720">
    <property type="entry name" value="NAD(P)-binding Rossmann-like Domain"/>
    <property type="match status" value="1"/>
</dbReference>
<organism evidence="4 5">
    <name type="scientific">Virgibacillus kapii</name>
    <dbReference type="NCBI Taxonomy" id="1638645"/>
    <lineage>
        <taxon>Bacteria</taxon>
        <taxon>Bacillati</taxon>
        <taxon>Bacillota</taxon>
        <taxon>Bacilli</taxon>
        <taxon>Bacillales</taxon>
        <taxon>Bacillaceae</taxon>
        <taxon>Virgibacillus</taxon>
    </lineage>
</organism>
<dbReference type="InterPro" id="IPR036291">
    <property type="entry name" value="NAD(P)-bd_dom_sf"/>
</dbReference>
<protein>
    <submittedName>
        <fullName evidence="4">Oxidoreductase YjdA</fullName>
    </submittedName>
</protein>
<dbReference type="PRINTS" id="PR00080">
    <property type="entry name" value="SDRFAMILY"/>
</dbReference>
<sequence>MYSLTNQIAIVTGVSHGNGIGAAICRQLAAAGSSIFFTHFRAEASWPTFFQEEIRRRGVECNYLGIDLSHTQAHREIMTTAVDQMGVPTILVNNAAHSTRDGYQILDAAIIDKHYQVNMRHTMLLSAAFARQLEQTNVDHGRIIHLTSGQAQGPMVNELAYGATKGAISAFTLSLSAELAPLGITVNAVNPGPTDTGWMTEELKQELHPKFLSGRIGEPDDAAKLVSFLASDQAGWITGQVIHSEGGFLRQ</sequence>
<dbReference type="SUPFAM" id="SSF51735">
    <property type="entry name" value="NAD(P)-binding Rossmann-fold domains"/>
    <property type="match status" value="1"/>
</dbReference>
<dbReference type="PANTHER" id="PTHR43639:SF1">
    <property type="entry name" value="SHORT-CHAIN DEHYDROGENASE_REDUCTASE FAMILY PROTEIN"/>
    <property type="match status" value="1"/>
</dbReference>
<evidence type="ECO:0000256" key="3">
    <source>
        <dbReference type="ARBA" id="ARBA00023002"/>
    </source>
</evidence>
<dbReference type="PROSITE" id="PS00061">
    <property type="entry name" value="ADH_SHORT"/>
    <property type="match status" value="1"/>
</dbReference>
<evidence type="ECO:0000313" key="5">
    <source>
        <dbReference type="Proteomes" id="UP000634435"/>
    </source>
</evidence>
<evidence type="ECO:0000256" key="1">
    <source>
        <dbReference type="ARBA" id="ARBA00006484"/>
    </source>
</evidence>
<proteinExistence type="inferred from homology"/>
<dbReference type="InterPro" id="IPR020904">
    <property type="entry name" value="Sc_DH/Rdtase_CS"/>
</dbReference>
<evidence type="ECO:0000313" key="4">
    <source>
        <dbReference type="EMBL" id="GGJ50810.1"/>
    </source>
</evidence>
<comment type="subunit">
    <text evidence="2">Homotetramer.</text>
</comment>
<dbReference type="EMBL" id="BMPN01000002">
    <property type="protein sequence ID" value="GGJ50810.1"/>
    <property type="molecule type" value="Genomic_DNA"/>
</dbReference>
<gene>
    <name evidence="4" type="primary">yjdA</name>
    <name evidence="4" type="ORF">GCM10007111_11380</name>
</gene>
<keyword evidence="5" id="KW-1185">Reference proteome</keyword>
<dbReference type="Proteomes" id="UP000634435">
    <property type="component" value="Unassembled WGS sequence"/>
</dbReference>
<dbReference type="CDD" id="cd05233">
    <property type="entry name" value="SDR_c"/>
    <property type="match status" value="1"/>
</dbReference>
<dbReference type="PRINTS" id="PR00081">
    <property type="entry name" value="GDHRDH"/>
</dbReference>
<dbReference type="InterPro" id="IPR002347">
    <property type="entry name" value="SDR_fam"/>
</dbReference>
<name>A0ABQ2D9Y7_9BACI</name>
<dbReference type="Pfam" id="PF13561">
    <property type="entry name" value="adh_short_C2"/>
    <property type="match status" value="1"/>
</dbReference>
<evidence type="ECO:0000256" key="2">
    <source>
        <dbReference type="ARBA" id="ARBA00011881"/>
    </source>
</evidence>
<dbReference type="RefSeq" id="WP_188942391.1">
    <property type="nucleotide sequence ID" value="NZ_BMPN01000002.1"/>
</dbReference>
<keyword evidence="3" id="KW-0560">Oxidoreductase</keyword>
<dbReference type="NCBIfam" id="NF009389">
    <property type="entry name" value="PRK12748.1"/>
    <property type="match status" value="1"/>
</dbReference>
<comment type="caution">
    <text evidence="4">The sequence shown here is derived from an EMBL/GenBank/DDBJ whole genome shotgun (WGS) entry which is preliminary data.</text>
</comment>
<reference evidence="5" key="1">
    <citation type="journal article" date="2019" name="Int. J. Syst. Evol. Microbiol.">
        <title>The Global Catalogue of Microorganisms (GCM) 10K type strain sequencing project: providing services to taxonomists for standard genome sequencing and annotation.</title>
        <authorList>
            <consortium name="The Broad Institute Genomics Platform"/>
            <consortium name="The Broad Institute Genome Sequencing Center for Infectious Disease"/>
            <person name="Wu L."/>
            <person name="Ma J."/>
        </authorList>
    </citation>
    <scope>NUCLEOTIDE SEQUENCE [LARGE SCALE GENOMIC DNA]</scope>
    <source>
        <strain evidence="5">JCM 30071</strain>
    </source>
</reference>